<dbReference type="Gene3D" id="2.40.50.360">
    <property type="entry name" value="RuvB-like helicase, domain II"/>
    <property type="match status" value="1"/>
</dbReference>
<feature type="region of interest" description="Disordered" evidence="1">
    <location>
        <begin position="1"/>
        <end position="34"/>
    </location>
</feature>
<evidence type="ECO:0000313" key="2">
    <source>
        <dbReference type="EMBL" id="GAH47457.1"/>
    </source>
</evidence>
<proteinExistence type="predicted"/>
<dbReference type="AlphaFoldDB" id="X1FR76"/>
<organism evidence="2">
    <name type="scientific">marine sediment metagenome</name>
    <dbReference type="NCBI Taxonomy" id="412755"/>
    <lineage>
        <taxon>unclassified sequences</taxon>
        <taxon>metagenomes</taxon>
        <taxon>ecological metagenomes</taxon>
    </lineage>
</organism>
<dbReference type="EMBL" id="BARU01024043">
    <property type="protein sequence ID" value="GAH47457.1"/>
    <property type="molecule type" value="Genomic_DNA"/>
</dbReference>
<protein>
    <submittedName>
        <fullName evidence="2">Uncharacterized protein</fullName>
    </submittedName>
</protein>
<accession>X1FR76</accession>
<gene>
    <name evidence="2" type="ORF">S03H2_38945</name>
</gene>
<name>X1FR76_9ZZZZ</name>
<comment type="caution">
    <text evidence="2">The sequence shown here is derived from an EMBL/GenBank/DDBJ whole genome shotgun (WGS) entry which is preliminary data.</text>
</comment>
<feature type="compositionally biased region" description="Basic and acidic residues" evidence="1">
    <location>
        <begin position="15"/>
        <end position="31"/>
    </location>
</feature>
<reference evidence="2" key="1">
    <citation type="journal article" date="2014" name="Front. Microbiol.">
        <title>High frequency of phylogenetically diverse reductive dehalogenase-homologous genes in deep subseafloor sedimentary metagenomes.</title>
        <authorList>
            <person name="Kawai M."/>
            <person name="Futagami T."/>
            <person name="Toyoda A."/>
            <person name="Takaki Y."/>
            <person name="Nishi S."/>
            <person name="Hori S."/>
            <person name="Arai W."/>
            <person name="Tsubouchi T."/>
            <person name="Morono Y."/>
            <person name="Uchiyama I."/>
            <person name="Ito T."/>
            <person name="Fujiyama A."/>
            <person name="Inagaki F."/>
            <person name="Takami H."/>
        </authorList>
    </citation>
    <scope>NUCLEOTIDE SEQUENCE</scope>
    <source>
        <strain evidence="2">Expedition CK06-06</strain>
    </source>
</reference>
<dbReference type="InterPro" id="IPR042487">
    <property type="entry name" value="RuvBL1/2_DNA/RNA_bd_dom"/>
</dbReference>
<dbReference type="SUPFAM" id="SSF50249">
    <property type="entry name" value="Nucleic acid-binding proteins"/>
    <property type="match status" value="1"/>
</dbReference>
<evidence type="ECO:0000256" key="1">
    <source>
        <dbReference type="SAM" id="MobiDB-lite"/>
    </source>
</evidence>
<feature type="non-terminal residue" evidence="2">
    <location>
        <position position="1"/>
    </location>
</feature>
<sequence length="130" mass="15504">SRNMGFVYEPIEEKEENKETSPSEDVKERGQHKQRTLEWNTPLYPETKLWREGDILEGEVTRIDSVTIKGRDAPFCHLKTEDKEYTVWLGEVLYDYFRKENIDVGDYIGIKYLGMIKGERGFEYRNFEVR</sequence>
<dbReference type="InterPro" id="IPR012340">
    <property type="entry name" value="NA-bd_OB-fold"/>
</dbReference>